<keyword evidence="1" id="KW-0812">Transmembrane</keyword>
<dbReference type="AlphaFoldDB" id="A0A1C6I6J0"/>
<evidence type="ECO:0000313" key="2">
    <source>
        <dbReference type="EMBL" id="SCJ64735.1"/>
    </source>
</evidence>
<keyword evidence="1" id="KW-1133">Transmembrane helix</keyword>
<proteinExistence type="predicted"/>
<organism evidence="2">
    <name type="scientific">uncultured Anaerotruncus sp</name>
    <dbReference type="NCBI Taxonomy" id="905011"/>
    <lineage>
        <taxon>Bacteria</taxon>
        <taxon>Bacillati</taxon>
        <taxon>Bacillota</taxon>
        <taxon>Clostridia</taxon>
        <taxon>Eubacteriales</taxon>
        <taxon>Oscillospiraceae</taxon>
        <taxon>Anaerotruncus</taxon>
        <taxon>environmental samples</taxon>
    </lineage>
</organism>
<feature type="transmembrane region" description="Helical" evidence="1">
    <location>
        <begin position="159"/>
        <end position="180"/>
    </location>
</feature>
<reference evidence="2" key="1">
    <citation type="submission" date="2015-09" db="EMBL/GenBank/DDBJ databases">
        <authorList>
            <consortium name="Pathogen Informatics"/>
        </authorList>
    </citation>
    <scope>NUCLEOTIDE SEQUENCE</scope>
    <source>
        <strain evidence="2">2789STDY5834896</strain>
    </source>
</reference>
<keyword evidence="1" id="KW-0472">Membrane</keyword>
<sequence length="266" mass="29028">MLGKLIKHEFKATSRIYLPMFGAVLLLTLVSKGLLVLQSQISFMDTLAGLSIILYVCVLIAVFVVGFVVMIQRFYKNLLGDEGYLMNTLPASPASHIWSKFITATVWSIATVAVVLLSILILVWNREVLATIGHLLHQLVWMFEQVYQAKLLPLVIETIIAMLVGLVSGGFMVYCAIAIGHQVRGHRLLGSIGAYVVLYMTTQILSTGVIMVLGIAMGGLDMLNAAIPPINFLHGLMLSTIGLSAVIGVACFIATNYLLKHKLNLE</sequence>
<feature type="transmembrane region" description="Helical" evidence="1">
    <location>
        <begin position="47"/>
        <end position="71"/>
    </location>
</feature>
<accession>A0A1C6I6J0</accession>
<feature type="transmembrane region" description="Helical" evidence="1">
    <location>
        <begin position="236"/>
        <end position="259"/>
    </location>
</feature>
<name>A0A1C6I6J0_9FIRM</name>
<feature type="transmembrane region" description="Helical" evidence="1">
    <location>
        <begin position="101"/>
        <end position="124"/>
    </location>
</feature>
<evidence type="ECO:0000256" key="1">
    <source>
        <dbReference type="SAM" id="Phobius"/>
    </source>
</evidence>
<evidence type="ECO:0008006" key="3">
    <source>
        <dbReference type="Google" id="ProtNLM"/>
    </source>
</evidence>
<gene>
    <name evidence="2" type="ORF">SAMEA3545359_01238</name>
</gene>
<dbReference type="EMBL" id="FMHG01000001">
    <property type="protein sequence ID" value="SCJ64735.1"/>
    <property type="molecule type" value="Genomic_DNA"/>
</dbReference>
<feature type="transmembrane region" description="Helical" evidence="1">
    <location>
        <begin position="16"/>
        <end position="35"/>
    </location>
</feature>
<feature type="transmembrane region" description="Helical" evidence="1">
    <location>
        <begin position="192"/>
        <end position="216"/>
    </location>
</feature>
<protein>
    <recommendedName>
        <fullName evidence="3">ABC-2 family transporter protein</fullName>
    </recommendedName>
</protein>